<name>A0A7V1EHJ0_UNCW3</name>
<keyword evidence="7" id="KW-0547">Nucleotide-binding</keyword>
<keyword evidence="11 13" id="KW-0472">Membrane</keyword>
<dbReference type="EMBL" id="DSKY01000010">
    <property type="protein sequence ID" value="HDY58605.1"/>
    <property type="molecule type" value="Genomic_DNA"/>
</dbReference>
<keyword evidence="10" id="KW-0902">Two-component regulatory system</keyword>
<evidence type="ECO:0000313" key="15">
    <source>
        <dbReference type="EMBL" id="HDY58605.1"/>
    </source>
</evidence>
<dbReference type="InterPro" id="IPR050736">
    <property type="entry name" value="Sensor_HK_Regulatory"/>
</dbReference>
<keyword evidence="4" id="KW-1003">Cell membrane</keyword>
<dbReference type="GO" id="GO:0005524">
    <property type="term" value="F:ATP binding"/>
    <property type="evidence" value="ECO:0007669"/>
    <property type="project" value="UniProtKB-KW"/>
</dbReference>
<sequence>MLKNIAFRVVVIYLIIGGLYMFFSDWIVQRFVTEPATLTRIQTYKGLGYVVVTGILIYFLIQTQLNRLKKTDQLLKEAEELNERLNHTMEELRELDKRRNMLISTMGHELRTPLNSIIGFADILFKEYSGAINKEQAEQLMIIKNNARHLLSLINDVVEIGRIELIGEKLSLTKINLNGLISEIIDSFKPAIEKKGLSIEIIPDRIEIFSDEKRIRQIPINLLSNAIKFTEKGSIKIELVDAGDFVDIIVQDTGCGIDPEDMRYLFEPFGITHFKKRPGVEGTGLGLYICKRIVSMLNGEIFVESQPNKGTKFVVKLKKKMEVV</sequence>
<dbReference type="CDD" id="cd00082">
    <property type="entry name" value="HisKA"/>
    <property type="match status" value="1"/>
</dbReference>
<evidence type="ECO:0000259" key="14">
    <source>
        <dbReference type="PROSITE" id="PS50109"/>
    </source>
</evidence>
<dbReference type="InterPro" id="IPR003661">
    <property type="entry name" value="HisK_dim/P_dom"/>
</dbReference>
<keyword evidence="5" id="KW-0597">Phosphoprotein</keyword>
<evidence type="ECO:0000256" key="8">
    <source>
        <dbReference type="ARBA" id="ARBA00022777"/>
    </source>
</evidence>
<evidence type="ECO:0000256" key="11">
    <source>
        <dbReference type="ARBA" id="ARBA00023136"/>
    </source>
</evidence>
<dbReference type="InterPro" id="IPR036097">
    <property type="entry name" value="HisK_dim/P_sf"/>
</dbReference>
<evidence type="ECO:0000256" key="5">
    <source>
        <dbReference type="ARBA" id="ARBA00022553"/>
    </source>
</evidence>
<keyword evidence="6" id="KW-0808">Transferase</keyword>
<dbReference type="SMART" id="SM00387">
    <property type="entry name" value="HATPase_c"/>
    <property type="match status" value="1"/>
</dbReference>
<dbReference type="SUPFAM" id="SSF47384">
    <property type="entry name" value="Homodimeric domain of signal transducing histidine kinase"/>
    <property type="match status" value="1"/>
</dbReference>
<dbReference type="GO" id="GO:0000155">
    <property type="term" value="F:phosphorelay sensor kinase activity"/>
    <property type="evidence" value="ECO:0007669"/>
    <property type="project" value="InterPro"/>
</dbReference>
<feature type="transmembrane region" description="Helical" evidence="13">
    <location>
        <begin position="5"/>
        <end position="23"/>
    </location>
</feature>
<keyword evidence="8 15" id="KW-0418">Kinase</keyword>
<organism evidence="15">
    <name type="scientific">candidate division WOR-3 bacterium</name>
    <dbReference type="NCBI Taxonomy" id="2052148"/>
    <lineage>
        <taxon>Bacteria</taxon>
        <taxon>Bacteria division WOR-3</taxon>
    </lineage>
</organism>
<dbReference type="InterPro" id="IPR036890">
    <property type="entry name" value="HATPase_C_sf"/>
</dbReference>
<dbReference type="InterPro" id="IPR003594">
    <property type="entry name" value="HATPase_dom"/>
</dbReference>
<dbReference type="Gene3D" id="3.30.565.10">
    <property type="entry name" value="Histidine kinase-like ATPase, C-terminal domain"/>
    <property type="match status" value="1"/>
</dbReference>
<evidence type="ECO:0000256" key="10">
    <source>
        <dbReference type="ARBA" id="ARBA00023012"/>
    </source>
</evidence>
<evidence type="ECO:0000256" key="1">
    <source>
        <dbReference type="ARBA" id="ARBA00000085"/>
    </source>
</evidence>
<feature type="domain" description="Histidine kinase" evidence="14">
    <location>
        <begin position="105"/>
        <end position="321"/>
    </location>
</feature>
<comment type="catalytic activity">
    <reaction evidence="1">
        <text>ATP + protein L-histidine = ADP + protein N-phospho-L-histidine.</text>
        <dbReference type="EC" id="2.7.13.3"/>
    </reaction>
</comment>
<dbReference type="PRINTS" id="PR00344">
    <property type="entry name" value="BCTRLSENSOR"/>
</dbReference>
<dbReference type="EC" id="2.7.13.3" evidence="3"/>
<comment type="caution">
    <text evidence="15">The sequence shown here is derived from an EMBL/GenBank/DDBJ whole genome shotgun (WGS) entry which is preliminary data.</text>
</comment>
<dbReference type="AlphaFoldDB" id="A0A7V1EHJ0"/>
<dbReference type="Pfam" id="PF02518">
    <property type="entry name" value="HATPase_c"/>
    <property type="match status" value="1"/>
</dbReference>
<dbReference type="SUPFAM" id="SSF55874">
    <property type="entry name" value="ATPase domain of HSP90 chaperone/DNA topoisomerase II/histidine kinase"/>
    <property type="match status" value="1"/>
</dbReference>
<dbReference type="Pfam" id="PF00512">
    <property type="entry name" value="HisKA"/>
    <property type="match status" value="1"/>
</dbReference>
<evidence type="ECO:0000256" key="2">
    <source>
        <dbReference type="ARBA" id="ARBA00004236"/>
    </source>
</evidence>
<evidence type="ECO:0000256" key="9">
    <source>
        <dbReference type="ARBA" id="ARBA00022840"/>
    </source>
</evidence>
<evidence type="ECO:0000256" key="4">
    <source>
        <dbReference type="ARBA" id="ARBA00022475"/>
    </source>
</evidence>
<evidence type="ECO:0000256" key="13">
    <source>
        <dbReference type="SAM" id="Phobius"/>
    </source>
</evidence>
<dbReference type="Gene3D" id="1.10.287.130">
    <property type="match status" value="1"/>
</dbReference>
<evidence type="ECO:0000256" key="12">
    <source>
        <dbReference type="SAM" id="Coils"/>
    </source>
</evidence>
<proteinExistence type="predicted"/>
<feature type="transmembrane region" description="Helical" evidence="13">
    <location>
        <begin position="43"/>
        <end position="61"/>
    </location>
</feature>
<protein>
    <recommendedName>
        <fullName evidence="3">histidine kinase</fullName>
        <ecNumber evidence="3">2.7.13.3</ecNumber>
    </recommendedName>
</protein>
<gene>
    <name evidence="15" type="ORF">ENP86_03515</name>
</gene>
<evidence type="ECO:0000256" key="7">
    <source>
        <dbReference type="ARBA" id="ARBA00022741"/>
    </source>
</evidence>
<dbReference type="FunFam" id="3.30.565.10:FF:000023">
    <property type="entry name" value="PAS domain-containing sensor histidine kinase"/>
    <property type="match status" value="1"/>
</dbReference>
<dbReference type="SMART" id="SM00388">
    <property type="entry name" value="HisKA"/>
    <property type="match status" value="1"/>
</dbReference>
<dbReference type="PROSITE" id="PS50109">
    <property type="entry name" value="HIS_KIN"/>
    <property type="match status" value="1"/>
</dbReference>
<keyword evidence="9" id="KW-0067">ATP-binding</keyword>
<dbReference type="PANTHER" id="PTHR43711">
    <property type="entry name" value="TWO-COMPONENT HISTIDINE KINASE"/>
    <property type="match status" value="1"/>
</dbReference>
<evidence type="ECO:0000256" key="3">
    <source>
        <dbReference type="ARBA" id="ARBA00012438"/>
    </source>
</evidence>
<feature type="coiled-coil region" evidence="12">
    <location>
        <begin position="61"/>
        <end position="98"/>
    </location>
</feature>
<accession>A0A7V1EHJ0</accession>
<dbReference type="InterPro" id="IPR005467">
    <property type="entry name" value="His_kinase_dom"/>
</dbReference>
<dbReference type="InterPro" id="IPR004358">
    <property type="entry name" value="Sig_transdc_His_kin-like_C"/>
</dbReference>
<dbReference type="GO" id="GO:0005886">
    <property type="term" value="C:plasma membrane"/>
    <property type="evidence" value="ECO:0007669"/>
    <property type="project" value="UniProtKB-SubCell"/>
</dbReference>
<keyword evidence="13" id="KW-1133">Transmembrane helix</keyword>
<dbReference type="PANTHER" id="PTHR43711:SF1">
    <property type="entry name" value="HISTIDINE KINASE 1"/>
    <property type="match status" value="1"/>
</dbReference>
<comment type="subcellular location">
    <subcellularLocation>
        <location evidence="2">Cell membrane</location>
    </subcellularLocation>
</comment>
<reference evidence="15" key="1">
    <citation type="journal article" date="2020" name="mSystems">
        <title>Genome- and Community-Level Interaction Insights into Carbon Utilization and Element Cycling Functions of Hydrothermarchaeota in Hydrothermal Sediment.</title>
        <authorList>
            <person name="Zhou Z."/>
            <person name="Liu Y."/>
            <person name="Xu W."/>
            <person name="Pan J."/>
            <person name="Luo Z.H."/>
            <person name="Li M."/>
        </authorList>
    </citation>
    <scope>NUCLEOTIDE SEQUENCE [LARGE SCALE GENOMIC DNA]</scope>
    <source>
        <strain evidence="15">SpSt-258</strain>
    </source>
</reference>
<keyword evidence="12" id="KW-0175">Coiled coil</keyword>
<keyword evidence="13" id="KW-0812">Transmembrane</keyword>
<evidence type="ECO:0000256" key="6">
    <source>
        <dbReference type="ARBA" id="ARBA00022679"/>
    </source>
</evidence>